<evidence type="ECO:0000256" key="1">
    <source>
        <dbReference type="SAM" id="MobiDB-lite"/>
    </source>
</evidence>
<feature type="compositionally biased region" description="Polar residues" evidence="1">
    <location>
        <begin position="14"/>
        <end position="40"/>
    </location>
</feature>
<organism evidence="2 3">
    <name type="scientific">Lithospermum erythrorhizon</name>
    <name type="common">Purple gromwell</name>
    <name type="synonym">Lithospermum officinale var. erythrorhizon</name>
    <dbReference type="NCBI Taxonomy" id="34254"/>
    <lineage>
        <taxon>Eukaryota</taxon>
        <taxon>Viridiplantae</taxon>
        <taxon>Streptophyta</taxon>
        <taxon>Embryophyta</taxon>
        <taxon>Tracheophyta</taxon>
        <taxon>Spermatophyta</taxon>
        <taxon>Magnoliopsida</taxon>
        <taxon>eudicotyledons</taxon>
        <taxon>Gunneridae</taxon>
        <taxon>Pentapetalae</taxon>
        <taxon>asterids</taxon>
        <taxon>lamiids</taxon>
        <taxon>Boraginales</taxon>
        <taxon>Boraginaceae</taxon>
        <taxon>Boraginoideae</taxon>
        <taxon>Lithospermeae</taxon>
        <taxon>Lithospermum</taxon>
    </lineage>
</organism>
<reference evidence="2 3" key="1">
    <citation type="submission" date="2024-01" db="EMBL/GenBank/DDBJ databases">
        <title>The complete chloroplast genome sequence of Lithospermum erythrorhizon: insights into the phylogenetic relationship among Boraginaceae species and the maternal lineages of purple gromwells.</title>
        <authorList>
            <person name="Okada T."/>
            <person name="Watanabe K."/>
        </authorList>
    </citation>
    <scope>NUCLEOTIDE SEQUENCE [LARGE SCALE GENOMIC DNA]</scope>
</reference>
<feature type="compositionally biased region" description="Basic residues" evidence="1">
    <location>
        <begin position="1"/>
        <end position="13"/>
    </location>
</feature>
<accession>A0AAV3Q3N4</accession>
<evidence type="ECO:0000313" key="3">
    <source>
        <dbReference type="Proteomes" id="UP001454036"/>
    </source>
</evidence>
<gene>
    <name evidence="2" type="ORF">LIER_14400</name>
</gene>
<feature type="region of interest" description="Disordered" evidence="1">
    <location>
        <begin position="1"/>
        <end position="49"/>
    </location>
</feature>
<comment type="caution">
    <text evidence="2">The sequence shown here is derived from an EMBL/GenBank/DDBJ whole genome shotgun (WGS) entry which is preliminary data.</text>
</comment>
<proteinExistence type="predicted"/>
<protein>
    <submittedName>
        <fullName evidence="2">Uncharacterized protein</fullName>
    </submittedName>
</protein>
<dbReference type="Proteomes" id="UP001454036">
    <property type="component" value="Unassembled WGS sequence"/>
</dbReference>
<name>A0AAV3Q3N4_LITER</name>
<evidence type="ECO:0000313" key="2">
    <source>
        <dbReference type="EMBL" id="GAA0157053.1"/>
    </source>
</evidence>
<feature type="region of interest" description="Disordered" evidence="1">
    <location>
        <begin position="261"/>
        <end position="280"/>
    </location>
</feature>
<dbReference type="AlphaFoldDB" id="A0AAV3Q3N4"/>
<keyword evidence="3" id="KW-1185">Reference proteome</keyword>
<dbReference type="EMBL" id="BAABME010003014">
    <property type="protein sequence ID" value="GAA0157053.1"/>
    <property type="molecule type" value="Genomic_DNA"/>
</dbReference>
<sequence length="280" mass="32249">MGKTSKPTKKRARTQNPQTSNQLAIVESGSSSNQRPSANRNVFPARGGKCGRAGKPNILDGGFSSYANEVWPSDDEIVSFDRMTEVLNNGRRFRNGYQKRGLLDMIPRLHLYTMEARFTNTCVVKSLVPVGSQYWNLNKVVTSLTYKFLMGERINLPIFIAFHMRHSIGNHKATTLPYGMLITHTMESWGGDSLFPRGNPLIGKTHRVNKDYFKLLTIAYHNNLFYWKWEAKLANREDRKDILTMMDRKWFREVDDIEDPVFSDDNNNYDDGDDHEDNDD</sequence>